<feature type="domain" description="Ketoreductase" evidence="3">
    <location>
        <begin position="11"/>
        <end position="178"/>
    </location>
</feature>
<dbReference type="PROSITE" id="PS00061">
    <property type="entry name" value="ADH_SHORT"/>
    <property type="match status" value="1"/>
</dbReference>
<evidence type="ECO:0000313" key="5">
    <source>
        <dbReference type="Proteomes" id="UP000433406"/>
    </source>
</evidence>
<dbReference type="InterPro" id="IPR057326">
    <property type="entry name" value="KR_dom"/>
</dbReference>
<dbReference type="Pfam" id="PF13561">
    <property type="entry name" value="adh_short_C2"/>
    <property type="match status" value="1"/>
</dbReference>
<dbReference type="InterPro" id="IPR002347">
    <property type="entry name" value="SDR_fam"/>
</dbReference>
<proteinExistence type="inferred from homology"/>
<dbReference type="PANTHER" id="PTHR42760">
    <property type="entry name" value="SHORT-CHAIN DEHYDROGENASES/REDUCTASES FAMILY MEMBER"/>
    <property type="match status" value="1"/>
</dbReference>
<protein>
    <submittedName>
        <fullName evidence="4">SDR family oxidoreductase</fullName>
    </submittedName>
</protein>
<dbReference type="Proteomes" id="UP000433406">
    <property type="component" value="Unassembled WGS sequence"/>
</dbReference>
<dbReference type="FunFam" id="3.40.50.720:FF:000173">
    <property type="entry name" value="3-oxoacyl-[acyl-carrier protein] reductase"/>
    <property type="match status" value="1"/>
</dbReference>
<dbReference type="Gene3D" id="3.40.50.720">
    <property type="entry name" value="NAD(P)-binding Rossmann-like Domain"/>
    <property type="match status" value="1"/>
</dbReference>
<dbReference type="InterPro" id="IPR036291">
    <property type="entry name" value="NAD(P)-bd_dom_sf"/>
</dbReference>
<dbReference type="PRINTS" id="PR00081">
    <property type="entry name" value="GDHRDH"/>
</dbReference>
<dbReference type="SUPFAM" id="SSF51735">
    <property type="entry name" value="NAD(P)-binding Rossmann-fold domains"/>
    <property type="match status" value="1"/>
</dbReference>
<comment type="similarity">
    <text evidence="1">Belongs to the short-chain dehydrogenases/reductases (SDR) family.</text>
</comment>
<evidence type="ECO:0000256" key="1">
    <source>
        <dbReference type="ARBA" id="ARBA00006484"/>
    </source>
</evidence>
<organism evidence="4 5">
    <name type="scientific">Nocardioides marmotae</name>
    <dbReference type="NCBI Taxonomy" id="2663857"/>
    <lineage>
        <taxon>Bacteria</taxon>
        <taxon>Bacillati</taxon>
        <taxon>Actinomycetota</taxon>
        <taxon>Actinomycetes</taxon>
        <taxon>Propionibacteriales</taxon>
        <taxon>Nocardioidaceae</taxon>
        <taxon>Nocardioides</taxon>
    </lineage>
</organism>
<comment type="caution">
    <text evidence="4">The sequence shown here is derived from an EMBL/GenBank/DDBJ whole genome shotgun (WGS) entry which is preliminary data.</text>
</comment>
<dbReference type="AlphaFoldDB" id="A0A6I3J964"/>
<reference evidence="4 5" key="1">
    <citation type="submission" date="2019-10" db="EMBL/GenBank/DDBJ databases">
        <title>Nocardioides novel species isolated from the excrement of Marmot.</title>
        <authorList>
            <person name="Zhang G."/>
        </authorList>
    </citation>
    <scope>NUCLEOTIDE SEQUENCE [LARGE SCALE GENOMIC DNA]</scope>
    <source>
        <strain evidence="5">zg-579</strain>
    </source>
</reference>
<dbReference type="InterPro" id="IPR020904">
    <property type="entry name" value="Sc_DH/Rdtase_CS"/>
</dbReference>
<dbReference type="PRINTS" id="PR00080">
    <property type="entry name" value="SDRFAMILY"/>
</dbReference>
<dbReference type="PANTHER" id="PTHR42760:SF40">
    <property type="entry name" value="3-OXOACYL-[ACYL-CARRIER-PROTEIN] REDUCTASE, CHLOROPLASTIC"/>
    <property type="match status" value="1"/>
</dbReference>
<sequence length="241" mass="23992">MAASPGTAGPRVALVTGAGGGLGRAIAEGLGDAGAHVVGADLDVAGVSAASAIALDVTDPAAVDAAVAAIVEDHGRLDIVVNLAGVLRNQVIPKIVDEDFDLVLATHLKGTLHTVRAALPHMREARWGRIVNMSSIAARGSIAGGAYAAAKGAIEGFTRTAAIENAKYGITANCVAPGLIGAGMFTTVDADYQEKMTAKVPMGRLGDASDVASCVTFLSGDGASYVTGQTLTICGGLTLGI</sequence>
<name>A0A6I3J964_9ACTN</name>
<keyword evidence="5" id="KW-1185">Reference proteome</keyword>
<evidence type="ECO:0000313" key="4">
    <source>
        <dbReference type="EMBL" id="MTB93718.1"/>
    </source>
</evidence>
<dbReference type="EMBL" id="WLCI01000002">
    <property type="protein sequence ID" value="MTB93718.1"/>
    <property type="molecule type" value="Genomic_DNA"/>
</dbReference>
<evidence type="ECO:0000256" key="2">
    <source>
        <dbReference type="ARBA" id="ARBA00023002"/>
    </source>
</evidence>
<evidence type="ECO:0000259" key="3">
    <source>
        <dbReference type="SMART" id="SM00822"/>
    </source>
</evidence>
<dbReference type="RefSeq" id="WP_154613526.1">
    <property type="nucleotide sequence ID" value="NZ_CP053660.1"/>
</dbReference>
<accession>A0A6I3J964</accession>
<dbReference type="GO" id="GO:0030497">
    <property type="term" value="P:fatty acid elongation"/>
    <property type="evidence" value="ECO:0007669"/>
    <property type="project" value="TreeGrafter"/>
</dbReference>
<keyword evidence="2" id="KW-0560">Oxidoreductase</keyword>
<dbReference type="SMART" id="SM00822">
    <property type="entry name" value="PKS_KR"/>
    <property type="match status" value="1"/>
</dbReference>
<dbReference type="GO" id="GO:0016616">
    <property type="term" value="F:oxidoreductase activity, acting on the CH-OH group of donors, NAD or NADP as acceptor"/>
    <property type="evidence" value="ECO:0007669"/>
    <property type="project" value="UniProtKB-ARBA"/>
</dbReference>
<gene>
    <name evidence="4" type="ORF">GGQ22_01345</name>
</gene>